<evidence type="ECO:0000313" key="2">
    <source>
        <dbReference type="EMBL" id="MBL3655877.1"/>
    </source>
</evidence>
<dbReference type="PANTHER" id="PTHR18964:SF149">
    <property type="entry name" value="BIFUNCTIONAL UDP-N-ACETYLGLUCOSAMINE 2-EPIMERASE_N-ACETYLMANNOSAMINE KINASE"/>
    <property type="match status" value="1"/>
</dbReference>
<reference evidence="2" key="1">
    <citation type="submission" date="2021-01" db="EMBL/GenBank/DDBJ databases">
        <title>Fulvivirga kasyanovii gen. nov., sp nov., a novel member of the phylum Bacteroidetes isolated from seawater in a mussel farm.</title>
        <authorList>
            <person name="Zhao L.-H."/>
            <person name="Wang Z.-J."/>
        </authorList>
    </citation>
    <scope>NUCLEOTIDE SEQUENCE</scope>
    <source>
        <strain evidence="2">2943</strain>
    </source>
</reference>
<accession>A0A937F3W4</accession>
<evidence type="ECO:0000256" key="1">
    <source>
        <dbReference type="ARBA" id="ARBA00006479"/>
    </source>
</evidence>
<gene>
    <name evidence="2" type="ORF">JL102_07030</name>
</gene>
<name>A0A937F3W4_9BACT</name>
<dbReference type="Pfam" id="PF00480">
    <property type="entry name" value="ROK"/>
    <property type="match status" value="1"/>
</dbReference>
<dbReference type="EMBL" id="JAESIY010000003">
    <property type="protein sequence ID" value="MBL3655877.1"/>
    <property type="molecule type" value="Genomic_DNA"/>
</dbReference>
<keyword evidence="3" id="KW-1185">Reference proteome</keyword>
<proteinExistence type="inferred from homology"/>
<dbReference type="SUPFAM" id="SSF53067">
    <property type="entry name" value="Actin-like ATPase domain"/>
    <property type="match status" value="1"/>
</dbReference>
<dbReference type="Gene3D" id="3.30.420.40">
    <property type="match status" value="2"/>
</dbReference>
<protein>
    <submittedName>
        <fullName evidence="2">ROK family protein</fullName>
    </submittedName>
</protein>
<dbReference type="InterPro" id="IPR043129">
    <property type="entry name" value="ATPase_NBD"/>
</dbReference>
<evidence type="ECO:0000313" key="3">
    <source>
        <dbReference type="Proteomes" id="UP000659388"/>
    </source>
</evidence>
<comment type="similarity">
    <text evidence="1">Belongs to the ROK (NagC/XylR) family.</text>
</comment>
<comment type="caution">
    <text evidence="2">The sequence shown here is derived from an EMBL/GenBank/DDBJ whole genome shotgun (WGS) entry which is preliminary data.</text>
</comment>
<organism evidence="2 3">
    <name type="scientific">Fulvivirga sediminis</name>
    <dbReference type="NCBI Taxonomy" id="2803949"/>
    <lineage>
        <taxon>Bacteria</taxon>
        <taxon>Pseudomonadati</taxon>
        <taxon>Bacteroidota</taxon>
        <taxon>Cytophagia</taxon>
        <taxon>Cytophagales</taxon>
        <taxon>Fulvivirgaceae</taxon>
        <taxon>Fulvivirga</taxon>
    </lineage>
</organism>
<dbReference type="CDD" id="cd23763">
    <property type="entry name" value="ASKHA_ATPase_ROK"/>
    <property type="match status" value="1"/>
</dbReference>
<dbReference type="Proteomes" id="UP000659388">
    <property type="component" value="Unassembled WGS sequence"/>
</dbReference>
<dbReference type="RefSeq" id="WP_202243552.1">
    <property type="nucleotide sequence ID" value="NZ_JAESIY010000003.1"/>
</dbReference>
<dbReference type="InterPro" id="IPR000600">
    <property type="entry name" value="ROK"/>
</dbReference>
<sequence>MSNRTIVGVDIGGTSINIGLVEAGQLVKKLKVATPAQEAKDVVIKALLDGIESIKSGHEVQGIGIGVPGLLDTERGIVYDLVNIPSWKELHLAKEVSKYFNTEVFIGNDANCFVVGEKMYGRGDRYNSIAGVTLGTGLGMGFVFNEQLHSGIMSAAGEVGAIPYMLHNYEHYCSGKFFSREFGLDGDVVFQEALAGHAVSKGIFRQFGLHLGHLFKHLLHIVAPEAIFIGGSIKDAYPFFSDAMWEVLHTFPYKRVIDNLIVEKSEMNDVAIMGAAAVCDMNLNLKEKSDVSGIVI</sequence>
<dbReference type="PANTHER" id="PTHR18964">
    <property type="entry name" value="ROK (REPRESSOR, ORF, KINASE) FAMILY"/>
    <property type="match status" value="1"/>
</dbReference>
<dbReference type="AlphaFoldDB" id="A0A937F3W4"/>